<sequence>MKNPNLEIFTIGHSTNSYEDFLSRLRRTHVTAIADVRSSPFSRHFPHFNRDALRSELRLDGIAYAFLGDELGGRPKGKQFYCDGVADYEKMAQADHFQSGIERVTTGALSYKLALMCSEHDPLDCHRCLLVGRALSERNISVQNILGDGRIVSQKAIEDRLLNMSGQTNSDFFQTAKDRLTQAYRDRSMKVAYAEKTTDRAARTKAKDNSPHAS</sequence>
<dbReference type="AlphaFoldDB" id="A0A7X0D2L3"/>
<reference evidence="2 3" key="1">
    <citation type="submission" date="2020-08" db="EMBL/GenBank/DDBJ databases">
        <title>Genomic Encyclopedia of Type Strains, Phase IV (KMG-IV): sequencing the most valuable type-strain genomes for metagenomic binning, comparative biology and taxonomic classification.</title>
        <authorList>
            <person name="Goeker M."/>
        </authorList>
    </citation>
    <scope>NUCLEOTIDE SEQUENCE [LARGE SCALE GENOMIC DNA]</scope>
    <source>
        <strain evidence="2 3">DSM 100734</strain>
    </source>
</reference>
<feature type="region of interest" description="Disordered" evidence="1">
    <location>
        <begin position="194"/>
        <end position="214"/>
    </location>
</feature>
<name>A0A7X0D2L3_9HYPH</name>
<accession>A0A7X0D2L3</accession>
<dbReference type="PANTHER" id="PTHR39337:SF1">
    <property type="entry name" value="BLR5642 PROTEIN"/>
    <property type="match status" value="1"/>
</dbReference>
<dbReference type="EMBL" id="JACHEG010000010">
    <property type="protein sequence ID" value="MBB6165730.1"/>
    <property type="molecule type" value="Genomic_DNA"/>
</dbReference>
<proteinExistence type="predicted"/>
<dbReference type="Proteomes" id="UP000547879">
    <property type="component" value="Unassembled WGS sequence"/>
</dbReference>
<evidence type="ECO:0000313" key="3">
    <source>
        <dbReference type="Proteomes" id="UP000547879"/>
    </source>
</evidence>
<evidence type="ECO:0000256" key="1">
    <source>
        <dbReference type="SAM" id="MobiDB-lite"/>
    </source>
</evidence>
<gene>
    <name evidence="2" type="ORF">HNQ72_005578</name>
</gene>
<feature type="compositionally biased region" description="Basic and acidic residues" evidence="1">
    <location>
        <begin position="196"/>
        <end position="214"/>
    </location>
</feature>
<dbReference type="InterPro" id="IPR007438">
    <property type="entry name" value="DUF488"/>
</dbReference>
<dbReference type="Pfam" id="PF04343">
    <property type="entry name" value="DUF488"/>
    <property type="match status" value="1"/>
</dbReference>
<organism evidence="2 3">
    <name type="scientific">Rhizobium wenxiniae</name>
    <dbReference type="NCBI Taxonomy" id="1737357"/>
    <lineage>
        <taxon>Bacteria</taxon>
        <taxon>Pseudomonadati</taxon>
        <taxon>Pseudomonadota</taxon>
        <taxon>Alphaproteobacteria</taxon>
        <taxon>Hyphomicrobiales</taxon>
        <taxon>Rhizobiaceae</taxon>
        <taxon>Rhizobium/Agrobacterium group</taxon>
        <taxon>Rhizobium</taxon>
    </lineage>
</organism>
<comment type="caution">
    <text evidence="2">The sequence shown here is derived from an EMBL/GenBank/DDBJ whole genome shotgun (WGS) entry which is preliminary data.</text>
</comment>
<dbReference type="PANTHER" id="PTHR39337">
    <property type="entry name" value="BLR5642 PROTEIN"/>
    <property type="match status" value="1"/>
</dbReference>
<protein>
    <submittedName>
        <fullName evidence="2">Uncharacterized protein (DUF488 family)</fullName>
    </submittedName>
</protein>
<dbReference type="RefSeq" id="WP_183997197.1">
    <property type="nucleotide sequence ID" value="NZ_BMHW01000011.1"/>
</dbReference>
<evidence type="ECO:0000313" key="2">
    <source>
        <dbReference type="EMBL" id="MBB6165730.1"/>
    </source>
</evidence>
<keyword evidence="3" id="KW-1185">Reference proteome</keyword>